<evidence type="ECO:0000256" key="1">
    <source>
        <dbReference type="ARBA" id="ARBA00009437"/>
    </source>
</evidence>
<reference evidence="6" key="1">
    <citation type="submission" date="2018-08" db="EMBL/GenBank/DDBJ databases">
        <title>Murine metabolic-syndrome-specific gut microbial biobank.</title>
        <authorList>
            <person name="Liu C."/>
        </authorList>
    </citation>
    <scope>NUCLEOTIDE SEQUENCE [LARGE SCALE GENOMIC DNA]</scope>
    <source>
        <strain evidence="6">Z82</strain>
    </source>
</reference>
<dbReference type="GO" id="GO:0003700">
    <property type="term" value="F:DNA-binding transcription factor activity"/>
    <property type="evidence" value="ECO:0007669"/>
    <property type="project" value="InterPro"/>
</dbReference>
<dbReference type="Pfam" id="PF03466">
    <property type="entry name" value="LysR_substrate"/>
    <property type="match status" value="1"/>
</dbReference>
<evidence type="ECO:0000256" key="2">
    <source>
        <dbReference type="ARBA" id="ARBA00023015"/>
    </source>
</evidence>
<dbReference type="SUPFAM" id="SSF46785">
    <property type="entry name" value="Winged helix' DNA-binding domain"/>
    <property type="match status" value="1"/>
</dbReference>
<dbReference type="PRINTS" id="PR00039">
    <property type="entry name" value="HTHLYSR"/>
</dbReference>
<evidence type="ECO:0000313" key="6">
    <source>
        <dbReference type="EMBL" id="NBI34126.1"/>
    </source>
</evidence>
<dbReference type="PROSITE" id="PS50931">
    <property type="entry name" value="HTH_LYSR"/>
    <property type="match status" value="1"/>
</dbReference>
<dbReference type="InterPro" id="IPR036388">
    <property type="entry name" value="WH-like_DNA-bd_sf"/>
</dbReference>
<organism evidence="6">
    <name type="scientific">Muribaculaceae bacterium Z82</name>
    <dbReference type="NCBI Taxonomy" id="2304548"/>
    <lineage>
        <taxon>Bacteria</taxon>
        <taxon>Pseudomonadati</taxon>
        <taxon>Bacteroidota</taxon>
        <taxon>Bacteroidia</taxon>
        <taxon>Bacteroidales</taxon>
        <taxon>Muribaculaceae</taxon>
    </lineage>
</organism>
<evidence type="ECO:0000256" key="3">
    <source>
        <dbReference type="ARBA" id="ARBA00023125"/>
    </source>
</evidence>
<dbReference type="Gene3D" id="1.10.10.10">
    <property type="entry name" value="Winged helix-like DNA-binding domain superfamily/Winged helix DNA-binding domain"/>
    <property type="match status" value="1"/>
</dbReference>
<accession>A0A7C9NV34</accession>
<dbReference type="PANTHER" id="PTHR30126">
    <property type="entry name" value="HTH-TYPE TRANSCRIPTIONAL REGULATOR"/>
    <property type="match status" value="1"/>
</dbReference>
<dbReference type="EMBL" id="QWKH01000015">
    <property type="protein sequence ID" value="NBI34126.1"/>
    <property type="molecule type" value="Genomic_DNA"/>
</dbReference>
<dbReference type="InterPro" id="IPR005119">
    <property type="entry name" value="LysR_subst-bd"/>
</dbReference>
<protein>
    <submittedName>
        <fullName evidence="6">LysR family transcriptional regulator</fullName>
    </submittedName>
</protein>
<comment type="similarity">
    <text evidence="1">Belongs to the LysR transcriptional regulatory family.</text>
</comment>
<keyword evidence="2" id="KW-0805">Transcription regulation</keyword>
<sequence length="298" mass="33109">MLDFRVKTFLTVCRTLNYTRAAEELSLTQPAVTQQIANLERSYGVKLFSYRHRKLSLTAAGRIAYQGLSAIAHDEELLRHKMSASTSGSAIPLRIGMTLTAGEYLVAAPLGRYLREHPEISVTVRSGGTRAVLDMLDANEIDCAFTEGFFDKSSYLWQNLCTERFVAVCAGNHRFAREPRRLEDLLGETLILREAGSGSREVLVHALAARNLSTDAFAGTCTVESLDIIKIFVAEDLGISFVYEAAVEQECIDGSLRVVELPDTPMSHDVCFVRLKGSLHEKEMNELFRAVSRQRLSA</sequence>
<evidence type="ECO:0000259" key="5">
    <source>
        <dbReference type="PROSITE" id="PS50931"/>
    </source>
</evidence>
<dbReference type="PANTHER" id="PTHR30126:SF39">
    <property type="entry name" value="HTH-TYPE TRANSCRIPTIONAL REGULATOR CYSL"/>
    <property type="match status" value="1"/>
</dbReference>
<keyword evidence="4" id="KW-0804">Transcription</keyword>
<dbReference type="Pfam" id="PF00126">
    <property type="entry name" value="HTH_1"/>
    <property type="match status" value="1"/>
</dbReference>
<comment type="caution">
    <text evidence="6">The sequence shown here is derived from an EMBL/GenBank/DDBJ whole genome shotgun (WGS) entry which is preliminary data.</text>
</comment>
<name>A0A7C9NV34_9BACT</name>
<gene>
    <name evidence="6" type="ORF">D1639_03580</name>
</gene>
<proteinExistence type="inferred from homology"/>
<dbReference type="AlphaFoldDB" id="A0A7C9NV34"/>
<dbReference type="Gene3D" id="3.40.190.10">
    <property type="entry name" value="Periplasmic binding protein-like II"/>
    <property type="match status" value="2"/>
</dbReference>
<dbReference type="SUPFAM" id="SSF53850">
    <property type="entry name" value="Periplasmic binding protein-like II"/>
    <property type="match status" value="1"/>
</dbReference>
<keyword evidence="3" id="KW-0238">DNA-binding</keyword>
<evidence type="ECO:0000256" key="4">
    <source>
        <dbReference type="ARBA" id="ARBA00023163"/>
    </source>
</evidence>
<dbReference type="InterPro" id="IPR000847">
    <property type="entry name" value="LysR_HTH_N"/>
</dbReference>
<feature type="domain" description="HTH lysR-type" evidence="5">
    <location>
        <begin position="1"/>
        <end position="58"/>
    </location>
</feature>
<dbReference type="InterPro" id="IPR036390">
    <property type="entry name" value="WH_DNA-bd_sf"/>
</dbReference>
<dbReference type="GO" id="GO:0000976">
    <property type="term" value="F:transcription cis-regulatory region binding"/>
    <property type="evidence" value="ECO:0007669"/>
    <property type="project" value="TreeGrafter"/>
</dbReference>